<comment type="caution">
    <text evidence="2">The sequence shown here is derived from an EMBL/GenBank/DDBJ whole genome shotgun (WGS) entry which is preliminary data.</text>
</comment>
<sequence>MNGRAGAGDGQVPERTPTPQIWVRTYDGQEIIGRLLRRWQAPDGQWFYEVSLTLWAHANVHGQDVAEPADITFSVPATHVAPVPDTSYEGVPVRRHPAAIARSRSGRKPTTPPPAEPGTGPGKSGDADWPQVRGDGTDRWKIDHPRYAYTQTGPRRTIVHHSSCFTASRGPAELTTAQAVEALRQPGAVACGVCGADRLGGRPRPR</sequence>
<organism evidence="2 3">
    <name type="scientific">Streptomyces netropsis</name>
    <name type="common">Streptoverticillium netropsis</name>
    <dbReference type="NCBI Taxonomy" id="55404"/>
    <lineage>
        <taxon>Bacteria</taxon>
        <taxon>Bacillati</taxon>
        <taxon>Actinomycetota</taxon>
        <taxon>Actinomycetes</taxon>
        <taxon>Kitasatosporales</taxon>
        <taxon>Streptomycetaceae</taxon>
        <taxon>Streptomyces</taxon>
    </lineage>
</organism>
<dbReference type="Proteomes" id="UP000556436">
    <property type="component" value="Unassembled WGS sequence"/>
</dbReference>
<dbReference type="InterPro" id="IPR046200">
    <property type="entry name" value="DUF6233"/>
</dbReference>
<evidence type="ECO:0000313" key="2">
    <source>
        <dbReference type="EMBL" id="MBB4885555.1"/>
    </source>
</evidence>
<gene>
    <name evidence="2" type="ORF">FHS38_001583</name>
</gene>
<dbReference type="AlphaFoldDB" id="A0A7W7L8D9"/>
<reference evidence="2 3" key="1">
    <citation type="submission" date="2020-08" db="EMBL/GenBank/DDBJ databases">
        <title>Genomic Encyclopedia of Type Strains, Phase III (KMG-III): the genomes of soil and plant-associated and newly described type strains.</title>
        <authorList>
            <person name="Whitman W."/>
        </authorList>
    </citation>
    <scope>NUCLEOTIDE SEQUENCE [LARGE SCALE GENOMIC DNA]</scope>
    <source>
        <strain evidence="2 3">CECT 3265</strain>
    </source>
</reference>
<accession>A0A7W7L8D9</accession>
<feature type="region of interest" description="Disordered" evidence="1">
    <location>
        <begin position="99"/>
        <end position="140"/>
    </location>
</feature>
<dbReference type="EMBL" id="JACHJG010000002">
    <property type="protein sequence ID" value="MBB4885555.1"/>
    <property type="molecule type" value="Genomic_DNA"/>
</dbReference>
<dbReference type="RefSeq" id="WP_184732153.1">
    <property type="nucleotide sequence ID" value="NZ_BMRW01000011.1"/>
</dbReference>
<evidence type="ECO:0000256" key="1">
    <source>
        <dbReference type="SAM" id="MobiDB-lite"/>
    </source>
</evidence>
<name>A0A7W7L8D9_STRNE</name>
<protein>
    <submittedName>
        <fullName evidence="2">Uncharacterized protein</fullName>
    </submittedName>
</protein>
<proteinExistence type="predicted"/>
<dbReference type="Pfam" id="PF19746">
    <property type="entry name" value="DUF6233"/>
    <property type="match status" value="1"/>
</dbReference>
<keyword evidence="3" id="KW-1185">Reference proteome</keyword>
<evidence type="ECO:0000313" key="3">
    <source>
        <dbReference type="Proteomes" id="UP000556436"/>
    </source>
</evidence>